<reference evidence="2 3" key="1">
    <citation type="submission" date="2022-05" db="EMBL/GenBank/DDBJ databases">
        <title>Description of the Bartonella bilalgolemii sp. nov. Isolated from Apodemus uralensis (Pallas 1811).</title>
        <authorList>
            <person name="Zgheib R."/>
            <person name="Celebi B."/>
        </authorList>
    </citation>
    <scope>NUCLEOTIDE SEQUENCE [LARGE SCALE GENOMIC DNA]</scope>
    <source>
        <strain evidence="2 3">G70</strain>
    </source>
</reference>
<evidence type="ECO:0008006" key="4">
    <source>
        <dbReference type="Google" id="ProtNLM"/>
    </source>
</evidence>
<sequence>MFKFIHTILLIGISTIIVHIGILLLIPHYTRNNIWTSLEKIGPPYQFVDLASYNPIRQSMDPLFLLKVCKFNLENGPVHLTTPQTTQFWSLSAYTSEGIIFYNLNDKTTPNAKLNLIIGSPLQITKLKHSKIEHTLNPVLVSQKSNEGFTILRVFTPSPLEKKESESFLAKATCRIFNK</sequence>
<dbReference type="InterPro" id="IPR014456">
    <property type="entry name" value="UCP010244_IM"/>
</dbReference>
<keyword evidence="1" id="KW-0812">Transmembrane</keyword>
<name>A0ABT0P8C9_9HYPH</name>
<accession>A0ABT0P8C9</accession>
<keyword evidence="1" id="KW-0472">Membrane</keyword>
<keyword evidence="3" id="KW-1185">Reference proteome</keyword>
<evidence type="ECO:0000313" key="3">
    <source>
        <dbReference type="Proteomes" id="UP001523003"/>
    </source>
</evidence>
<organism evidence="2 3">
    <name type="scientific">Bartonella bilalgolemii</name>
    <dbReference type="NCBI Taxonomy" id="2942911"/>
    <lineage>
        <taxon>Bacteria</taxon>
        <taxon>Pseudomonadati</taxon>
        <taxon>Pseudomonadota</taxon>
        <taxon>Alphaproteobacteria</taxon>
        <taxon>Hyphomicrobiales</taxon>
        <taxon>Bartonellaceae</taxon>
        <taxon>Bartonella</taxon>
    </lineage>
</organism>
<dbReference type="EMBL" id="JAMCOF010000002">
    <property type="protein sequence ID" value="MCL6229377.1"/>
    <property type="molecule type" value="Genomic_DNA"/>
</dbReference>
<gene>
    <name evidence="2" type="ORF">M4Z11_01925</name>
</gene>
<keyword evidence="1" id="KW-1133">Transmembrane helix</keyword>
<dbReference type="Proteomes" id="UP001523003">
    <property type="component" value="Unassembled WGS sequence"/>
</dbReference>
<protein>
    <recommendedName>
        <fullName evidence="4">DUF1254 domain-containing protein</fullName>
    </recommendedName>
</protein>
<comment type="caution">
    <text evidence="2">The sequence shown here is derived from an EMBL/GenBank/DDBJ whole genome shotgun (WGS) entry which is preliminary data.</text>
</comment>
<evidence type="ECO:0000256" key="1">
    <source>
        <dbReference type="SAM" id="Phobius"/>
    </source>
</evidence>
<dbReference type="RefSeq" id="WP_249675458.1">
    <property type="nucleotide sequence ID" value="NZ_JAMCOF010000002.1"/>
</dbReference>
<dbReference type="PIRSF" id="PIRSF010244">
    <property type="entry name" value="UCP010244_imp"/>
    <property type="match status" value="1"/>
</dbReference>
<proteinExistence type="predicted"/>
<evidence type="ECO:0000313" key="2">
    <source>
        <dbReference type="EMBL" id="MCL6229377.1"/>
    </source>
</evidence>
<feature type="transmembrane region" description="Helical" evidence="1">
    <location>
        <begin position="6"/>
        <end position="26"/>
    </location>
</feature>